<dbReference type="Pfam" id="PF01381">
    <property type="entry name" value="HTH_3"/>
    <property type="match status" value="1"/>
</dbReference>
<evidence type="ECO:0000256" key="1">
    <source>
        <dbReference type="ARBA" id="ARBA00023125"/>
    </source>
</evidence>
<dbReference type="InterPro" id="IPR001387">
    <property type="entry name" value="Cro/C1-type_HTH"/>
</dbReference>
<reference evidence="4" key="1">
    <citation type="journal article" date="2019" name="Int. J. Syst. Evol. Microbiol.">
        <title>The Global Catalogue of Microorganisms (GCM) 10K type strain sequencing project: providing services to taxonomists for standard genome sequencing and annotation.</title>
        <authorList>
            <consortium name="The Broad Institute Genomics Platform"/>
            <consortium name="The Broad Institute Genome Sequencing Center for Infectious Disease"/>
            <person name="Wu L."/>
            <person name="Ma J."/>
        </authorList>
    </citation>
    <scope>NUCLEOTIDE SEQUENCE [LARGE SCALE GENOMIC DNA]</scope>
    <source>
        <strain evidence="4">CCUG 54527</strain>
    </source>
</reference>
<dbReference type="PANTHER" id="PTHR46558:SF11">
    <property type="entry name" value="HTH-TYPE TRANSCRIPTIONAL REGULATOR XRE"/>
    <property type="match status" value="1"/>
</dbReference>
<dbReference type="SMART" id="SM00530">
    <property type="entry name" value="HTH_XRE"/>
    <property type="match status" value="1"/>
</dbReference>
<protein>
    <submittedName>
        <fullName evidence="3">Helix-turn-helix domain-containing protein</fullName>
    </submittedName>
</protein>
<proteinExistence type="predicted"/>
<dbReference type="RefSeq" id="WP_377732410.1">
    <property type="nucleotide sequence ID" value="NZ_JBHSRI010000002.1"/>
</dbReference>
<dbReference type="InterPro" id="IPR010982">
    <property type="entry name" value="Lambda_DNA-bd_dom_sf"/>
</dbReference>
<dbReference type="Gene3D" id="1.10.260.40">
    <property type="entry name" value="lambda repressor-like DNA-binding domains"/>
    <property type="match status" value="1"/>
</dbReference>
<feature type="domain" description="HTH cro/C1-type" evidence="2">
    <location>
        <begin position="6"/>
        <end position="60"/>
    </location>
</feature>
<comment type="caution">
    <text evidence="3">The sequence shown here is derived from an EMBL/GenBank/DDBJ whole genome shotgun (WGS) entry which is preliminary data.</text>
</comment>
<evidence type="ECO:0000313" key="3">
    <source>
        <dbReference type="EMBL" id="MFC6038394.1"/>
    </source>
</evidence>
<sequence>MRGDILRKLRKEKKLTQEQLGKIINVTKVSVSGYESGNRSPDNDTLQDIANYFEVTTDYLLGRTDNPKLINYNMNENKPTGLGAIDTSGLTEYQQAVLEWAFSREHAHFGKKKEDVLEMLEALEVVYERQKQRKDED</sequence>
<dbReference type="SUPFAM" id="SSF47413">
    <property type="entry name" value="lambda repressor-like DNA-binding domains"/>
    <property type="match status" value="1"/>
</dbReference>
<keyword evidence="4" id="KW-1185">Reference proteome</keyword>
<evidence type="ECO:0000259" key="2">
    <source>
        <dbReference type="PROSITE" id="PS50943"/>
    </source>
</evidence>
<dbReference type="EMBL" id="JBHSRI010000002">
    <property type="protein sequence ID" value="MFC6038394.1"/>
    <property type="molecule type" value="Genomic_DNA"/>
</dbReference>
<gene>
    <name evidence="3" type="ORF">ACFPYN_02890</name>
</gene>
<dbReference type="Proteomes" id="UP001596170">
    <property type="component" value="Unassembled WGS sequence"/>
</dbReference>
<organism evidence="3 4">
    <name type="scientific">Paenisporosarcina macmurdoensis</name>
    <dbReference type="NCBI Taxonomy" id="212659"/>
    <lineage>
        <taxon>Bacteria</taxon>
        <taxon>Bacillati</taxon>
        <taxon>Bacillota</taxon>
        <taxon>Bacilli</taxon>
        <taxon>Bacillales</taxon>
        <taxon>Caryophanaceae</taxon>
        <taxon>Paenisporosarcina</taxon>
    </lineage>
</organism>
<accession>A0ABW1L3R3</accession>
<dbReference type="PROSITE" id="PS50943">
    <property type="entry name" value="HTH_CROC1"/>
    <property type="match status" value="1"/>
</dbReference>
<dbReference type="CDD" id="cd00093">
    <property type="entry name" value="HTH_XRE"/>
    <property type="match status" value="1"/>
</dbReference>
<evidence type="ECO:0000313" key="4">
    <source>
        <dbReference type="Proteomes" id="UP001596170"/>
    </source>
</evidence>
<name>A0ABW1L3R3_9BACL</name>
<dbReference type="PANTHER" id="PTHR46558">
    <property type="entry name" value="TRACRIPTIONAL REGULATORY PROTEIN-RELATED-RELATED"/>
    <property type="match status" value="1"/>
</dbReference>
<keyword evidence="1" id="KW-0238">DNA-binding</keyword>